<gene>
    <name evidence="1" type="ORF">PSON_ATCC_30995.1.T1010142</name>
</gene>
<comment type="caution">
    <text evidence="1">The sequence shown here is derived from an EMBL/GenBank/DDBJ whole genome shotgun (WGS) entry which is preliminary data.</text>
</comment>
<dbReference type="Proteomes" id="UP000692954">
    <property type="component" value="Unassembled WGS sequence"/>
</dbReference>
<protein>
    <submittedName>
        <fullName evidence="1">Uncharacterized protein</fullName>
    </submittedName>
</protein>
<reference evidence="1" key="1">
    <citation type="submission" date="2021-01" db="EMBL/GenBank/DDBJ databases">
        <authorList>
            <consortium name="Genoscope - CEA"/>
            <person name="William W."/>
        </authorList>
    </citation>
    <scope>NUCLEOTIDE SEQUENCE</scope>
</reference>
<proteinExistence type="predicted"/>
<evidence type="ECO:0000313" key="1">
    <source>
        <dbReference type="EMBL" id="CAD8112714.1"/>
    </source>
</evidence>
<keyword evidence="2" id="KW-1185">Reference proteome</keyword>
<evidence type="ECO:0000313" key="2">
    <source>
        <dbReference type="Proteomes" id="UP000692954"/>
    </source>
</evidence>
<dbReference type="EMBL" id="CAJJDN010000101">
    <property type="protein sequence ID" value="CAD8112714.1"/>
    <property type="molecule type" value="Genomic_DNA"/>
</dbReference>
<accession>A0A8S1QCE9</accession>
<organism evidence="1 2">
    <name type="scientific">Paramecium sonneborni</name>
    <dbReference type="NCBI Taxonomy" id="65129"/>
    <lineage>
        <taxon>Eukaryota</taxon>
        <taxon>Sar</taxon>
        <taxon>Alveolata</taxon>
        <taxon>Ciliophora</taxon>
        <taxon>Intramacronucleata</taxon>
        <taxon>Oligohymenophorea</taxon>
        <taxon>Peniculida</taxon>
        <taxon>Parameciidae</taxon>
        <taxon>Paramecium</taxon>
    </lineage>
</organism>
<dbReference type="AlphaFoldDB" id="A0A8S1QCE9"/>
<sequence>MLHHFQQLQNIWIRKIIFIKWQVIVKKLIPIIIIYQMIPTKALEHLEELLKPIYDLSIFKIKNNNFWETQISLLINTIFENCNKLLIYKDNYYKIIKMMKKRKL</sequence>
<name>A0A8S1QCE9_9CILI</name>